<protein>
    <submittedName>
        <fullName evidence="3">RyR domain-containing protein</fullName>
    </submittedName>
</protein>
<gene>
    <name evidence="2" type="ORF">RCC75_07255</name>
    <name evidence="3" type="ORF">RCG00_05630</name>
</gene>
<name>A0AA51R0B9_9GAMM</name>
<dbReference type="InterPro" id="IPR003032">
    <property type="entry name" value="Ryanodine_rcpt"/>
</dbReference>
<feature type="domain" description="Ryanodine receptor Ryr" evidence="1">
    <location>
        <begin position="269"/>
        <end position="331"/>
    </location>
</feature>
<dbReference type="Gene3D" id="6.20.350.10">
    <property type="match status" value="1"/>
</dbReference>
<evidence type="ECO:0000259" key="1">
    <source>
        <dbReference type="Pfam" id="PF02026"/>
    </source>
</evidence>
<dbReference type="EMBL" id="CP133217">
    <property type="protein sequence ID" value="WML87847.1"/>
    <property type="molecule type" value="Genomic_DNA"/>
</dbReference>
<dbReference type="AlphaFoldDB" id="A0AA51R0B9"/>
<organism evidence="3">
    <name type="scientific">Thiothrix subterranea</name>
    <dbReference type="NCBI Taxonomy" id="2735563"/>
    <lineage>
        <taxon>Bacteria</taxon>
        <taxon>Pseudomonadati</taxon>
        <taxon>Pseudomonadota</taxon>
        <taxon>Gammaproteobacteria</taxon>
        <taxon>Thiotrichales</taxon>
        <taxon>Thiotrichaceae</taxon>
        <taxon>Thiothrix</taxon>
    </lineage>
</organism>
<dbReference type="Proteomes" id="UP001229862">
    <property type="component" value="Chromosome"/>
</dbReference>
<dbReference type="Proteomes" id="UP001223336">
    <property type="component" value="Unassembled WGS sequence"/>
</dbReference>
<reference evidence="3 4" key="1">
    <citation type="submission" date="2023-08" db="EMBL/GenBank/DDBJ databases">
        <title>New molecular markers tilS and rpoB for phylogenetic and monitoring studies of the genus Thiothrix biodiversity.</title>
        <authorList>
            <person name="Ravin N.V."/>
            <person name="Smolyakov D."/>
            <person name="Markov N.D."/>
            <person name="Beletsky A.V."/>
            <person name="Mardanov A.V."/>
            <person name="Rudenko T.S."/>
            <person name="Grabovich M.Y."/>
        </authorList>
    </citation>
    <scope>NUCLEOTIDE SEQUENCE</scope>
    <source>
        <strain evidence="3">DNT52</strain>
        <strain evidence="2 4">H33</strain>
    </source>
</reference>
<sequence>MPSATNKNTANWLARWYFNQYPPHVWADQHGQSQVHLVFAGFSPLVEALLCQYAKISPYKDFAPPVFTLLDQNAEAHRQALIARYPVFANGRTGAEQVITGLYALECDTDCHLEAVQVVDIPVTAVLCCAADADWNAHCAINLREALPQDVPYYIYQAHAGAAALPAGLIPFGMEEQVHDQVQIAAVERNARAVHEAYRQTLLLTDPEAAATSESLKPWEELAETYREANRRAGDHFAVKLASLGYVPEPGKPLVLDENFRLDEPPARRELLSRLEHRSWRYERLLNGWRYAAVRDNERKLHPSLVLWEALSASERDKDVNQMETVRRVLMTQPNQK</sequence>
<keyword evidence="4" id="KW-1185">Reference proteome</keyword>
<dbReference type="Pfam" id="PF02026">
    <property type="entry name" value="RyR"/>
    <property type="match status" value="1"/>
</dbReference>
<proteinExistence type="predicted"/>
<accession>A0AA51R0B9</accession>
<evidence type="ECO:0000313" key="2">
    <source>
        <dbReference type="EMBL" id="MDQ5768320.1"/>
    </source>
</evidence>
<dbReference type="RefSeq" id="WP_308134374.1">
    <property type="nucleotide sequence ID" value="NZ_CP133197.1"/>
</dbReference>
<evidence type="ECO:0000313" key="3">
    <source>
        <dbReference type="EMBL" id="WML87847.1"/>
    </source>
</evidence>
<dbReference type="EMBL" id="JAVFKN010000007">
    <property type="protein sequence ID" value="MDQ5768320.1"/>
    <property type="molecule type" value="Genomic_DNA"/>
</dbReference>
<evidence type="ECO:0000313" key="4">
    <source>
        <dbReference type="Proteomes" id="UP001223336"/>
    </source>
</evidence>